<gene>
    <name evidence="3" type="ORF">PML95_06305</name>
</gene>
<organism evidence="3 4">
    <name type="scientific">Vagococcus lutrae</name>
    <dbReference type="NCBI Taxonomy" id="81947"/>
    <lineage>
        <taxon>Bacteria</taxon>
        <taxon>Bacillati</taxon>
        <taxon>Bacillota</taxon>
        <taxon>Bacilli</taxon>
        <taxon>Lactobacillales</taxon>
        <taxon>Enterococcaceae</taxon>
        <taxon>Vagococcus</taxon>
    </lineage>
</organism>
<dbReference type="Gene3D" id="3.40.710.10">
    <property type="entry name" value="DD-peptidase/beta-lactamase superfamily"/>
    <property type="match status" value="1"/>
</dbReference>
<sequence length="340" mass="38536">MYPNTLKFIQQLIHEGTIPGAVFNIIDQNRMMQKALGSRQVLPVKEEMTSDTLFDIASLTKVVGTTTVILKLIENNHVAPTDTLKQHLPEFHDDSVTIQQLLTHTSGLNSFIPNRDSLTADELISAYMKLPIDKEKQNAEVVYTDTGTILLGLMIEKHYQKSVQEVIQAKVLVPLNMKQSTFHPQEHSLPIAPTEYSFARGLIKGEVHDPKAACLQERCGSAGLFSTIRDLTNFVSMLFANGKTQNHQRFLNAQTLRLLTKNWNDDHLKPRTLGWDLLSTNNQTHALFHTGYTGTFMIVDLETKQAFIFLSNRVHPLDNRPLYIARRDELIATYLSEKNQ</sequence>
<dbReference type="RefSeq" id="WP_248856842.1">
    <property type="nucleotide sequence ID" value="NZ_CP097051.1"/>
</dbReference>
<reference evidence="3" key="1">
    <citation type="submission" date="2023-01" db="EMBL/GenBank/DDBJ databases">
        <title>Oxazolidinone resistance genes in florfenicol resistant enterococci from beef cattle and veal calves at slaughter.</title>
        <authorList>
            <person name="Biggel M."/>
        </authorList>
    </citation>
    <scope>NUCLEOTIDE SEQUENCE</scope>
    <source>
        <strain evidence="3">K204-1</strain>
    </source>
</reference>
<dbReference type="InterPro" id="IPR050789">
    <property type="entry name" value="Diverse_Enzym_Activities"/>
</dbReference>
<dbReference type="InterPro" id="IPR012338">
    <property type="entry name" value="Beta-lactam/transpept-like"/>
</dbReference>
<keyword evidence="1 3" id="KW-0378">Hydrolase</keyword>
<evidence type="ECO:0000259" key="2">
    <source>
        <dbReference type="Pfam" id="PF00144"/>
    </source>
</evidence>
<dbReference type="AlphaFoldDB" id="A0AAF0BHK2"/>
<dbReference type="EMBL" id="CP116507">
    <property type="protein sequence ID" value="WCG22011.1"/>
    <property type="molecule type" value="Genomic_DNA"/>
</dbReference>
<protein>
    <submittedName>
        <fullName evidence="3">Serine hydrolase</fullName>
    </submittedName>
</protein>
<feature type="domain" description="Beta-lactamase-related" evidence="2">
    <location>
        <begin position="8"/>
        <end position="321"/>
    </location>
</feature>
<accession>A0AAF0BHK2</accession>
<dbReference type="SUPFAM" id="SSF56601">
    <property type="entry name" value="beta-lactamase/transpeptidase-like"/>
    <property type="match status" value="1"/>
</dbReference>
<dbReference type="Pfam" id="PF00144">
    <property type="entry name" value="Beta-lactamase"/>
    <property type="match status" value="1"/>
</dbReference>
<evidence type="ECO:0000313" key="3">
    <source>
        <dbReference type="EMBL" id="WCG22011.1"/>
    </source>
</evidence>
<name>A0AAF0BHK2_9ENTE</name>
<dbReference type="PANTHER" id="PTHR43283">
    <property type="entry name" value="BETA-LACTAMASE-RELATED"/>
    <property type="match status" value="1"/>
</dbReference>
<dbReference type="Proteomes" id="UP001179600">
    <property type="component" value="Chromosome"/>
</dbReference>
<evidence type="ECO:0000313" key="4">
    <source>
        <dbReference type="Proteomes" id="UP001179600"/>
    </source>
</evidence>
<dbReference type="InterPro" id="IPR001466">
    <property type="entry name" value="Beta-lactam-related"/>
</dbReference>
<proteinExistence type="predicted"/>
<dbReference type="GO" id="GO:0016787">
    <property type="term" value="F:hydrolase activity"/>
    <property type="evidence" value="ECO:0007669"/>
    <property type="project" value="UniProtKB-KW"/>
</dbReference>
<evidence type="ECO:0000256" key="1">
    <source>
        <dbReference type="ARBA" id="ARBA00022801"/>
    </source>
</evidence>
<dbReference type="PANTHER" id="PTHR43283:SF11">
    <property type="entry name" value="BETA-LACTAMASE-RELATED DOMAIN-CONTAINING PROTEIN"/>
    <property type="match status" value="1"/>
</dbReference>